<accession>A0A1T5PCF6</accession>
<organism evidence="2 3">
    <name type="scientific">Chitinophaga ginsengisegetis</name>
    <dbReference type="NCBI Taxonomy" id="393003"/>
    <lineage>
        <taxon>Bacteria</taxon>
        <taxon>Pseudomonadati</taxon>
        <taxon>Bacteroidota</taxon>
        <taxon>Chitinophagia</taxon>
        <taxon>Chitinophagales</taxon>
        <taxon>Chitinophagaceae</taxon>
        <taxon>Chitinophaga</taxon>
    </lineage>
</organism>
<evidence type="ECO:0000256" key="1">
    <source>
        <dbReference type="SAM" id="Coils"/>
    </source>
</evidence>
<name>A0A1T5PCF6_9BACT</name>
<protein>
    <submittedName>
        <fullName evidence="2">Uncharacterized protein</fullName>
    </submittedName>
</protein>
<proteinExistence type="predicted"/>
<dbReference type="Proteomes" id="UP000190166">
    <property type="component" value="Unassembled WGS sequence"/>
</dbReference>
<reference evidence="2 3" key="1">
    <citation type="submission" date="2017-02" db="EMBL/GenBank/DDBJ databases">
        <authorList>
            <person name="Peterson S.W."/>
        </authorList>
    </citation>
    <scope>NUCLEOTIDE SEQUENCE [LARGE SCALE GENOMIC DNA]</scope>
    <source>
        <strain evidence="2 3">DSM 18108</strain>
    </source>
</reference>
<gene>
    <name evidence="2" type="ORF">SAMN05660461_5968</name>
</gene>
<keyword evidence="1" id="KW-0175">Coiled coil</keyword>
<dbReference type="STRING" id="393003.SAMN05660461_5968"/>
<evidence type="ECO:0000313" key="2">
    <source>
        <dbReference type="EMBL" id="SKD10068.1"/>
    </source>
</evidence>
<keyword evidence="3" id="KW-1185">Reference proteome</keyword>
<sequence length="167" mass="19073">MARPKGDGYTPDLFDQQFVKVLFDLQTRGISLARNERRLETLIGVTKGAIWKVKKSETGISKNKRDNVVKAMQNIFGVNPLFFGKQEAEMYNNGSPKIEYEDISESPVKNILTAGDHLELQRLRIINETLRDQIKSKDQQIKALQEQISTLQKLIDLYENSAKFSAK</sequence>
<feature type="coiled-coil region" evidence="1">
    <location>
        <begin position="120"/>
        <end position="161"/>
    </location>
</feature>
<dbReference type="AlphaFoldDB" id="A0A1T5PCF6"/>
<dbReference type="EMBL" id="FUZZ01000006">
    <property type="protein sequence ID" value="SKD10068.1"/>
    <property type="molecule type" value="Genomic_DNA"/>
</dbReference>
<dbReference type="RefSeq" id="WP_079473231.1">
    <property type="nucleotide sequence ID" value="NZ_FUZZ01000006.1"/>
</dbReference>
<evidence type="ECO:0000313" key="3">
    <source>
        <dbReference type="Proteomes" id="UP000190166"/>
    </source>
</evidence>